<dbReference type="Pfam" id="PF13936">
    <property type="entry name" value="HTH_38"/>
    <property type="match status" value="1"/>
</dbReference>
<dbReference type="CDD" id="cd00093">
    <property type="entry name" value="HTH_XRE"/>
    <property type="match status" value="1"/>
</dbReference>
<evidence type="ECO:0000313" key="2">
    <source>
        <dbReference type="EMBL" id="RMR97978.1"/>
    </source>
</evidence>
<evidence type="ECO:0000313" key="3">
    <source>
        <dbReference type="Proteomes" id="UP000272613"/>
    </source>
</evidence>
<dbReference type="Gene3D" id="1.10.260.40">
    <property type="entry name" value="lambda repressor-like DNA-binding domains"/>
    <property type="match status" value="1"/>
</dbReference>
<accession>A0AB37QMU4</accession>
<name>A0AB37QMU4_9PSED</name>
<gene>
    <name evidence="2" type="ORF">ALP74_00369</name>
</gene>
<organism evidence="2 3">
    <name type="scientific">Pseudomonas coronafaciens pv. garcae</name>
    <dbReference type="NCBI Taxonomy" id="251653"/>
    <lineage>
        <taxon>Bacteria</taxon>
        <taxon>Pseudomonadati</taxon>
        <taxon>Pseudomonadota</taxon>
        <taxon>Gammaproteobacteria</taxon>
        <taxon>Pseudomonadales</taxon>
        <taxon>Pseudomonadaceae</taxon>
        <taxon>Pseudomonas</taxon>
        <taxon>Pseudomonas coronafaciens</taxon>
    </lineage>
</organism>
<dbReference type="Pfam" id="PF01381">
    <property type="entry name" value="HTH_3"/>
    <property type="match status" value="1"/>
</dbReference>
<dbReference type="SUPFAM" id="SSF46689">
    <property type="entry name" value="Homeodomain-like"/>
    <property type="match status" value="1"/>
</dbReference>
<dbReference type="PROSITE" id="PS50943">
    <property type="entry name" value="HTH_CROC1"/>
    <property type="match status" value="2"/>
</dbReference>
<dbReference type="RefSeq" id="WP_003347713.1">
    <property type="nucleotide sequence ID" value="NZ_RBSH01000231.1"/>
</dbReference>
<keyword evidence="2" id="KW-0238">DNA-binding</keyword>
<dbReference type="InterPro" id="IPR009057">
    <property type="entry name" value="Homeodomain-like_sf"/>
</dbReference>
<proteinExistence type="predicted"/>
<comment type="caution">
    <text evidence="2">The sequence shown here is derived from an EMBL/GenBank/DDBJ whole genome shotgun (WGS) entry which is preliminary data.</text>
</comment>
<dbReference type="EMBL" id="RBSH01000231">
    <property type="protein sequence ID" value="RMR97978.1"/>
    <property type="molecule type" value="Genomic_DNA"/>
</dbReference>
<dbReference type="GO" id="GO:0003677">
    <property type="term" value="F:DNA binding"/>
    <property type="evidence" value="ECO:0007669"/>
    <property type="project" value="UniProtKB-KW"/>
</dbReference>
<feature type="domain" description="HTH cro/C1-type" evidence="1">
    <location>
        <begin position="11"/>
        <end position="63"/>
    </location>
</feature>
<dbReference type="Proteomes" id="UP000272613">
    <property type="component" value="Unassembled WGS sequence"/>
</dbReference>
<protein>
    <submittedName>
        <fullName evidence="2">DNA-binding protein</fullName>
    </submittedName>
</protein>
<dbReference type="Gene3D" id="1.10.10.10">
    <property type="entry name" value="Winged helix-like DNA-binding domain superfamily/Winged helix DNA-binding domain"/>
    <property type="match status" value="1"/>
</dbReference>
<dbReference type="InterPro" id="IPR025246">
    <property type="entry name" value="IS30-like_HTH"/>
</dbReference>
<feature type="domain" description="HTH cro/C1-type" evidence="1">
    <location>
        <begin position="115"/>
        <end position="145"/>
    </location>
</feature>
<dbReference type="SUPFAM" id="SSF47413">
    <property type="entry name" value="lambda repressor-like DNA-binding domains"/>
    <property type="match status" value="1"/>
</dbReference>
<dbReference type="InterPro" id="IPR001387">
    <property type="entry name" value="Cro/C1-type_HTH"/>
</dbReference>
<dbReference type="InterPro" id="IPR036388">
    <property type="entry name" value="WH-like_DNA-bd_sf"/>
</dbReference>
<dbReference type="AlphaFoldDB" id="A0AB37QMU4"/>
<sequence length="151" mass="16676">MSLRIAYGSALKFLRARQDSSQEDLGHAIDRSYISRLERGERSVTLDVSHSLAEALEVDPLTLLVLAYAAERDQTPQQVLDHLLVDLTATGLMESRIPSLPHKASHPVTAAAEELRARIKELMDQGLSQAEVARRLGVARQTVSNHLKKMG</sequence>
<reference evidence="2 3" key="1">
    <citation type="submission" date="2018-08" db="EMBL/GenBank/DDBJ databases">
        <title>Recombination of ecologically and evolutionarily significant loci maintains genetic cohesion in the Pseudomonas syringae species complex.</title>
        <authorList>
            <person name="Dillon M."/>
            <person name="Thakur S."/>
            <person name="Almeida R.N.D."/>
            <person name="Weir B.S."/>
            <person name="Guttman D.S."/>
        </authorList>
    </citation>
    <scope>NUCLEOTIDE SEQUENCE [LARGE SCALE GENOMIC DNA]</scope>
    <source>
        <strain evidence="2 3">ICMP 5019</strain>
    </source>
</reference>
<dbReference type="SMART" id="SM00530">
    <property type="entry name" value="HTH_XRE"/>
    <property type="match status" value="1"/>
</dbReference>
<dbReference type="InterPro" id="IPR010982">
    <property type="entry name" value="Lambda_DNA-bd_dom_sf"/>
</dbReference>
<evidence type="ECO:0000259" key="1">
    <source>
        <dbReference type="PROSITE" id="PS50943"/>
    </source>
</evidence>